<keyword evidence="1" id="KW-0472">Membrane</keyword>
<accession>A0A1L8WG95</accession>
<keyword evidence="1" id="KW-0812">Transmembrane</keyword>
<gene>
    <name evidence="2" type="ORF">RV14_GL000703</name>
</gene>
<keyword evidence="1" id="KW-1133">Transmembrane helix</keyword>
<keyword evidence="3" id="KW-1185">Reference proteome</keyword>
<sequence length="38" mass="4675">MNEKILLVLMMIKTIFFEITPYYLKILVFLNEQKFEYG</sequence>
<reference evidence="2 3" key="1">
    <citation type="submission" date="2014-12" db="EMBL/GenBank/DDBJ databases">
        <title>Draft genome sequences of 29 type strains of Enterococci.</title>
        <authorList>
            <person name="Zhong Z."/>
            <person name="Sun Z."/>
            <person name="Liu W."/>
            <person name="Zhang W."/>
            <person name="Zhang H."/>
        </authorList>
    </citation>
    <scope>NUCLEOTIDE SEQUENCE [LARGE SCALE GENOMIC DNA]</scope>
    <source>
        <strain evidence="2 3">DSM 15687</strain>
    </source>
</reference>
<dbReference type="EMBL" id="JXLB01000016">
    <property type="protein sequence ID" value="OJG80044.1"/>
    <property type="molecule type" value="Genomic_DNA"/>
</dbReference>
<evidence type="ECO:0000256" key="1">
    <source>
        <dbReference type="SAM" id="Phobius"/>
    </source>
</evidence>
<dbReference type="AlphaFoldDB" id="A0A1L8WG95"/>
<proteinExistence type="predicted"/>
<feature type="transmembrane region" description="Helical" evidence="1">
    <location>
        <begin position="6"/>
        <end position="24"/>
    </location>
</feature>
<evidence type="ECO:0000313" key="2">
    <source>
        <dbReference type="EMBL" id="OJG80044.1"/>
    </source>
</evidence>
<dbReference type="STRING" id="150033.RV14_GL000703"/>
<name>A0A1L8WG95_9ENTE</name>
<dbReference type="Proteomes" id="UP000182152">
    <property type="component" value="Unassembled WGS sequence"/>
</dbReference>
<organism evidence="2 3">
    <name type="scientific">Enterococcus ratti</name>
    <dbReference type="NCBI Taxonomy" id="150033"/>
    <lineage>
        <taxon>Bacteria</taxon>
        <taxon>Bacillati</taxon>
        <taxon>Bacillota</taxon>
        <taxon>Bacilli</taxon>
        <taxon>Lactobacillales</taxon>
        <taxon>Enterococcaceae</taxon>
        <taxon>Enterococcus</taxon>
    </lineage>
</organism>
<comment type="caution">
    <text evidence="2">The sequence shown here is derived from an EMBL/GenBank/DDBJ whole genome shotgun (WGS) entry which is preliminary data.</text>
</comment>
<protein>
    <submittedName>
        <fullName evidence="2">Uncharacterized protein</fullName>
    </submittedName>
</protein>
<evidence type="ECO:0000313" key="3">
    <source>
        <dbReference type="Proteomes" id="UP000182152"/>
    </source>
</evidence>